<name>A0A9D4T382_RHISA</name>
<keyword evidence="1" id="KW-0472">Membrane</keyword>
<evidence type="ECO:0008006" key="4">
    <source>
        <dbReference type="Google" id="ProtNLM"/>
    </source>
</evidence>
<dbReference type="EMBL" id="JABSTV010001248">
    <property type="protein sequence ID" value="KAH7968293.1"/>
    <property type="molecule type" value="Genomic_DNA"/>
</dbReference>
<keyword evidence="3" id="KW-1185">Reference proteome</keyword>
<reference evidence="2" key="2">
    <citation type="submission" date="2021-09" db="EMBL/GenBank/DDBJ databases">
        <authorList>
            <person name="Jia N."/>
            <person name="Wang J."/>
            <person name="Shi W."/>
            <person name="Du L."/>
            <person name="Sun Y."/>
            <person name="Zhan W."/>
            <person name="Jiang J."/>
            <person name="Wang Q."/>
            <person name="Zhang B."/>
            <person name="Ji P."/>
            <person name="Sakyi L.B."/>
            <person name="Cui X."/>
            <person name="Yuan T."/>
            <person name="Jiang B."/>
            <person name="Yang W."/>
            <person name="Lam T.T.-Y."/>
            <person name="Chang Q."/>
            <person name="Ding S."/>
            <person name="Wang X."/>
            <person name="Zhu J."/>
            <person name="Ruan X."/>
            <person name="Zhao L."/>
            <person name="Wei J."/>
            <person name="Que T."/>
            <person name="Du C."/>
            <person name="Cheng J."/>
            <person name="Dai P."/>
            <person name="Han X."/>
            <person name="Huang E."/>
            <person name="Gao Y."/>
            <person name="Liu J."/>
            <person name="Shao H."/>
            <person name="Ye R."/>
            <person name="Li L."/>
            <person name="Wei W."/>
            <person name="Wang X."/>
            <person name="Wang C."/>
            <person name="Huo Q."/>
            <person name="Li W."/>
            <person name="Guo W."/>
            <person name="Chen H."/>
            <person name="Chen S."/>
            <person name="Zhou L."/>
            <person name="Zhou L."/>
            <person name="Ni X."/>
            <person name="Tian J."/>
            <person name="Zhou Y."/>
            <person name="Sheng Y."/>
            <person name="Liu T."/>
            <person name="Pan Y."/>
            <person name="Xia L."/>
            <person name="Li J."/>
            <person name="Zhao F."/>
            <person name="Cao W."/>
        </authorList>
    </citation>
    <scope>NUCLEOTIDE SEQUENCE</scope>
    <source>
        <strain evidence="2">Rsan-2018</strain>
        <tissue evidence="2">Larvae</tissue>
    </source>
</reference>
<dbReference type="AlphaFoldDB" id="A0A9D4T382"/>
<reference evidence="2" key="1">
    <citation type="journal article" date="2020" name="Cell">
        <title>Large-Scale Comparative Analyses of Tick Genomes Elucidate Their Genetic Diversity and Vector Capacities.</title>
        <authorList>
            <consortium name="Tick Genome and Microbiome Consortium (TIGMIC)"/>
            <person name="Jia N."/>
            <person name="Wang J."/>
            <person name="Shi W."/>
            <person name="Du L."/>
            <person name="Sun Y."/>
            <person name="Zhan W."/>
            <person name="Jiang J.F."/>
            <person name="Wang Q."/>
            <person name="Zhang B."/>
            <person name="Ji P."/>
            <person name="Bell-Sakyi L."/>
            <person name="Cui X.M."/>
            <person name="Yuan T.T."/>
            <person name="Jiang B.G."/>
            <person name="Yang W.F."/>
            <person name="Lam T.T."/>
            <person name="Chang Q.C."/>
            <person name="Ding S.J."/>
            <person name="Wang X.J."/>
            <person name="Zhu J.G."/>
            <person name="Ruan X.D."/>
            <person name="Zhao L."/>
            <person name="Wei J.T."/>
            <person name="Ye R.Z."/>
            <person name="Que T.C."/>
            <person name="Du C.H."/>
            <person name="Zhou Y.H."/>
            <person name="Cheng J.X."/>
            <person name="Dai P.F."/>
            <person name="Guo W.B."/>
            <person name="Han X.H."/>
            <person name="Huang E.J."/>
            <person name="Li L.F."/>
            <person name="Wei W."/>
            <person name="Gao Y.C."/>
            <person name="Liu J.Z."/>
            <person name="Shao H.Z."/>
            <person name="Wang X."/>
            <person name="Wang C.C."/>
            <person name="Yang T.C."/>
            <person name="Huo Q.B."/>
            <person name="Li W."/>
            <person name="Chen H.Y."/>
            <person name="Chen S.E."/>
            <person name="Zhou L.G."/>
            <person name="Ni X.B."/>
            <person name="Tian J.H."/>
            <person name="Sheng Y."/>
            <person name="Liu T."/>
            <person name="Pan Y.S."/>
            <person name="Xia L.Y."/>
            <person name="Li J."/>
            <person name="Zhao F."/>
            <person name="Cao W.C."/>
        </authorList>
    </citation>
    <scope>NUCLEOTIDE SEQUENCE</scope>
    <source>
        <strain evidence="2">Rsan-2018</strain>
    </source>
</reference>
<accession>A0A9D4T382</accession>
<keyword evidence="1" id="KW-1133">Transmembrane helix</keyword>
<comment type="caution">
    <text evidence="2">The sequence shown here is derived from an EMBL/GenBank/DDBJ whole genome shotgun (WGS) entry which is preliminary data.</text>
</comment>
<feature type="transmembrane region" description="Helical" evidence="1">
    <location>
        <begin position="15"/>
        <end position="35"/>
    </location>
</feature>
<dbReference type="Proteomes" id="UP000821837">
    <property type="component" value="Unassembled WGS sequence"/>
</dbReference>
<evidence type="ECO:0000313" key="3">
    <source>
        <dbReference type="Proteomes" id="UP000821837"/>
    </source>
</evidence>
<gene>
    <name evidence="2" type="ORF">HPB52_007611</name>
</gene>
<keyword evidence="1" id="KW-0812">Transmembrane</keyword>
<organism evidence="2 3">
    <name type="scientific">Rhipicephalus sanguineus</name>
    <name type="common">Brown dog tick</name>
    <name type="synonym">Ixodes sanguineus</name>
    <dbReference type="NCBI Taxonomy" id="34632"/>
    <lineage>
        <taxon>Eukaryota</taxon>
        <taxon>Metazoa</taxon>
        <taxon>Ecdysozoa</taxon>
        <taxon>Arthropoda</taxon>
        <taxon>Chelicerata</taxon>
        <taxon>Arachnida</taxon>
        <taxon>Acari</taxon>
        <taxon>Parasitiformes</taxon>
        <taxon>Ixodida</taxon>
        <taxon>Ixodoidea</taxon>
        <taxon>Ixodidae</taxon>
        <taxon>Rhipicephalinae</taxon>
        <taxon>Rhipicephalus</taxon>
        <taxon>Rhipicephalus</taxon>
    </lineage>
</organism>
<protein>
    <recommendedName>
        <fullName evidence="4">Very-long-chain 3-oxoacyl-CoA synthase</fullName>
    </recommendedName>
</protein>
<proteinExistence type="predicted"/>
<evidence type="ECO:0000256" key="1">
    <source>
        <dbReference type="SAM" id="Phobius"/>
    </source>
</evidence>
<sequence length="63" mass="7373">MLVPMFYNCGYPRPHVYVMLCEAAFFFTMFMRFYFKAYRTGAAPAEKPRRVIAARARPVKALT</sequence>
<evidence type="ECO:0000313" key="2">
    <source>
        <dbReference type="EMBL" id="KAH7968293.1"/>
    </source>
</evidence>